<proteinExistence type="predicted"/>
<sequence length="431" mass="47243">MSKITSAISAMFRSNSKAEEVAEPKISQAHNKAAEGMIGQTVDTLKNAQPPKITEMPEAFKQVLSAAPEALAEEIKKYMADNGLKSLSFAQADINGCISAVRTITLDDEHRGIKLESSDDKLAKASIMYCTTADQMNDLKHLLSDHKPINPDEDEAQPKSSSDHSQNIPAPLIVLHARTKSKSRFELPAKNNNQPLRATDEIKPLKDDANKIQSQTDRGLANKPKGILKSRPVNQTPNQAGSEITNADKVSLNTASAKKSVRFDLPVKRTKRQAPKAPDNIKSVKNDADKNNKPADLASNIASRQKVKIDPSTGNGNFASPGVESKKINKTATDLLKAIKENEERIAALANLEAVAGNNSLLKSKAAELSEKILIQQKRYQYCAALKSKGVYKDEPLNNAQVKRLNEIMTESRQEITRLKAIRTTLQQQKQ</sequence>
<evidence type="ECO:0000256" key="1">
    <source>
        <dbReference type="SAM" id="Coils"/>
    </source>
</evidence>
<reference evidence="3 4" key="1">
    <citation type="submission" date="2020-01" db="EMBL/GenBank/DDBJ databases">
        <authorList>
            <person name="Lee S.D."/>
        </authorList>
    </citation>
    <scope>NUCLEOTIDE SEQUENCE [LARGE SCALE GENOMIC DNA]</scope>
    <source>
        <strain evidence="3 4">SAP-1</strain>
    </source>
</reference>
<organism evidence="3 4">
    <name type="scientific">Rouxiella aceris</name>
    <dbReference type="NCBI Taxonomy" id="2703884"/>
    <lineage>
        <taxon>Bacteria</taxon>
        <taxon>Pseudomonadati</taxon>
        <taxon>Pseudomonadota</taxon>
        <taxon>Gammaproteobacteria</taxon>
        <taxon>Enterobacterales</taxon>
        <taxon>Yersiniaceae</taxon>
        <taxon>Rouxiella</taxon>
    </lineage>
</organism>
<feature type="coiled-coil region" evidence="1">
    <location>
        <begin position="402"/>
        <end position="429"/>
    </location>
</feature>
<dbReference type="RefSeq" id="WP_169402193.1">
    <property type="nucleotide sequence ID" value="NZ_JAADJU010000003.1"/>
</dbReference>
<name>A0A848MDY2_9GAMM</name>
<dbReference type="AlphaFoldDB" id="A0A848MDY2"/>
<comment type="caution">
    <text evidence="3">The sequence shown here is derived from an EMBL/GenBank/DDBJ whole genome shotgun (WGS) entry which is preliminary data.</text>
</comment>
<evidence type="ECO:0000313" key="3">
    <source>
        <dbReference type="EMBL" id="NMP26488.1"/>
    </source>
</evidence>
<evidence type="ECO:0000313" key="4">
    <source>
        <dbReference type="Proteomes" id="UP000585363"/>
    </source>
</evidence>
<feature type="compositionally biased region" description="Basic and acidic residues" evidence="2">
    <location>
        <begin position="282"/>
        <end position="293"/>
    </location>
</feature>
<reference evidence="3 4" key="2">
    <citation type="submission" date="2020-06" db="EMBL/GenBank/DDBJ databases">
        <title>Polyphasic characterization of a Rahnella strain isolated from tree sap.</title>
        <authorList>
            <person name="Kim I.S."/>
        </authorList>
    </citation>
    <scope>NUCLEOTIDE SEQUENCE [LARGE SCALE GENOMIC DNA]</scope>
    <source>
        <strain evidence="3 4">SAP-1</strain>
    </source>
</reference>
<feature type="region of interest" description="Disordered" evidence="2">
    <location>
        <begin position="143"/>
        <end position="169"/>
    </location>
</feature>
<protein>
    <submittedName>
        <fullName evidence="3">Uncharacterized protein</fullName>
    </submittedName>
</protein>
<dbReference type="EMBL" id="JAADJU010000003">
    <property type="protein sequence ID" value="NMP26488.1"/>
    <property type="molecule type" value="Genomic_DNA"/>
</dbReference>
<feature type="region of interest" description="Disordered" evidence="2">
    <location>
        <begin position="269"/>
        <end position="295"/>
    </location>
</feature>
<dbReference type="Proteomes" id="UP000585363">
    <property type="component" value="Unassembled WGS sequence"/>
</dbReference>
<evidence type="ECO:0000256" key="2">
    <source>
        <dbReference type="SAM" id="MobiDB-lite"/>
    </source>
</evidence>
<keyword evidence="4" id="KW-1185">Reference proteome</keyword>
<feature type="compositionally biased region" description="Polar residues" evidence="2">
    <location>
        <begin position="232"/>
        <end position="245"/>
    </location>
</feature>
<feature type="region of interest" description="Disordered" evidence="2">
    <location>
        <begin position="211"/>
        <end position="246"/>
    </location>
</feature>
<feature type="compositionally biased region" description="Polar residues" evidence="2">
    <location>
        <begin position="158"/>
        <end position="168"/>
    </location>
</feature>
<accession>A0A848MDY2</accession>
<keyword evidence="1" id="KW-0175">Coiled coil</keyword>
<gene>
    <name evidence="3" type="ORF">GW590_06350</name>
</gene>